<dbReference type="Gene3D" id="1.10.238.10">
    <property type="entry name" value="EF-hand"/>
    <property type="match status" value="1"/>
</dbReference>
<evidence type="ECO:0000256" key="4">
    <source>
        <dbReference type="ARBA" id="ARBA00022737"/>
    </source>
</evidence>
<evidence type="ECO:0000256" key="6">
    <source>
        <dbReference type="ARBA" id="ARBA00023288"/>
    </source>
</evidence>
<sequence>MGTVHSTGENFDEESIRKFSHFDSEDVRRWSISFQKAFPTGYLSQSDLEKLFLTFFPFGSPKKFTAILFTTINISGTEMIDFHELLISFSILTKGSSFEKLRWMFRFYDRDNDGVVSKEEMRIVAQAVYDMVGSTFDLNLDIKEMIDLIFLELENESGFLTFDDFKSLSEKKSKLFKMLTIFGD</sequence>
<keyword evidence="10" id="KW-1185">Reference proteome</keyword>
<dbReference type="VEuPathDB" id="MicrosporidiaDB:CWI39_1433p0020"/>
<name>A0A4Q9LN89_9MICR</name>
<reference evidence="10 11" key="1">
    <citation type="submission" date="2017-12" db="EMBL/GenBank/DDBJ databases">
        <authorList>
            <person name="Pombert J.-F."/>
            <person name="Haag K.L."/>
            <person name="Ebert D."/>
        </authorList>
    </citation>
    <scope>NUCLEOTIDE SEQUENCE [LARGE SCALE GENOMIC DNA]</scope>
    <source>
        <strain evidence="9">BE-OM-2</strain>
        <strain evidence="8">IL-BN-2</strain>
    </source>
</reference>
<evidence type="ECO:0000256" key="1">
    <source>
        <dbReference type="ARBA" id="ARBA00006049"/>
    </source>
</evidence>
<dbReference type="Proteomes" id="UP000291404">
    <property type="component" value="Unassembled WGS sequence"/>
</dbReference>
<evidence type="ECO:0000256" key="5">
    <source>
        <dbReference type="ARBA" id="ARBA00022837"/>
    </source>
</evidence>
<dbReference type="InterPro" id="IPR011992">
    <property type="entry name" value="EF-hand-dom_pair"/>
</dbReference>
<dbReference type="PANTHER" id="PTHR23055:SF178">
    <property type="entry name" value="NEUROCALCIN HOMOLOG"/>
    <property type="match status" value="1"/>
</dbReference>
<dbReference type="SUPFAM" id="SSF47473">
    <property type="entry name" value="EF-hand"/>
    <property type="match status" value="1"/>
</dbReference>
<dbReference type="VEuPathDB" id="MicrosporidiaDB:CWI36_0103p0060"/>
<dbReference type="PROSITE" id="PS00018">
    <property type="entry name" value="EF_HAND_1"/>
    <property type="match status" value="1"/>
</dbReference>
<dbReference type="EMBL" id="PITI01000103">
    <property type="protein sequence ID" value="TBU08730.1"/>
    <property type="molecule type" value="Genomic_DNA"/>
</dbReference>
<dbReference type="AlphaFoldDB" id="A0A4Q9LN89"/>
<feature type="domain" description="EF-hand" evidence="7">
    <location>
        <begin position="96"/>
        <end position="131"/>
    </location>
</feature>
<dbReference type="PANTHER" id="PTHR23055">
    <property type="entry name" value="CALCIUM BINDING PROTEINS"/>
    <property type="match status" value="1"/>
</dbReference>
<evidence type="ECO:0000256" key="2">
    <source>
        <dbReference type="ARBA" id="ARBA00022707"/>
    </source>
</evidence>
<gene>
    <name evidence="9" type="ORF">CWI36_0103p0060</name>
    <name evidence="8" type="ORF">CWI39_1433p0020</name>
</gene>
<dbReference type="STRING" id="148818.A0A4Q9LN89"/>
<accession>A0A4Q9LN89</accession>
<evidence type="ECO:0000313" key="10">
    <source>
        <dbReference type="Proteomes" id="UP000291404"/>
    </source>
</evidence>
<keyword evidence="3" id="KW-0479">Metal-binding</keyword>
<dbReference type="InterPro" id="IPR018247">
    <property type="entry name" value="EF_Hand_1_Ca_BS"/>
</dbReference>
<proteinExistence type="inferred from homology"/>
<dbReference type="PROSITE" id="PS50222">
    <property type="entry name" value="EF_HAND_2"/>
    <property type="match status" value="1"/>
</dbReference>
<protein>
    <recommendedName>
        <fullName evidence="7">EF-hand domain-containing protein</fullName>
    </recommendedName>
</protein>
<dbReference type="InterPro" id="IPR028846">
    <property type="entry name" value="Recoverin"/>
</dbReference>
<keyword evidence="5" id="KW-0106">Calcium</keyword>
<dbReference type="GO" id="GO:0005509">
    <property type="term" value="F:calcium ion binding"/>
    <property type="evidence" value="ECO:0007669"/>
    <property type="project" value="InterPro"/>
</dbReference>
<dbReference type="Pfam" id="PF13499">
    <property type="entry name" value="EF-hand_7"/>
    <property type="match status" value="1"/>
</dbReference>
<evidence type="ECO:0000313" key="11">
    <source>
        <dbReference type="Proteomes" id="UP000293045"/>
    </source>
</evidence>
<comment type="similarity">
    <text evidence="1">Belongs to the recoverin family.</text>
</comment>
<keyword evidence="4" id="KW-0677">Repeat</keyword>
<organism evidence="9 10">
    <name type="scientific">Hamiltosporidium magnivora</name>
    <dbReference type="NCBI Taxonomy" id="148818"/>
    <lineage>
        <taxon>Eukaryota</taxon>
        <taxon>Fungi</taxon>
        <taxon>Fungi incertae sedis</taxon>
        <taxon>Microsporidia</taxon>
        <taxon>Dubosqiidae</taxon>
        <taxon>Hamiltosporidium</taxon>
    </lineage>
</organism>
<dbReference type="EMBL" id="PIXR01001433">
    <property type="protein sequence ID" value="TBU01273.1"/>
    <property type="molecule type" value="Genomic_DNA"/>
</dbReference>
<evidence type="ECO:0000259" key="7">
    <source>
        <dbReference type="PROSITE" id="PS50222"/>
    </source>
</evidence>
<comment type="caution">
    <text evidence="9">The sequence shown here is derived from an EMBL/GenBank/DDBJ whole genome shotgun (WGS) entry which is preliminary data.</text>
</comment>
<evidence type="ECO:0000256" key="3">
    <source>
        <dbReference type="ARBA" id="ARBA00022723"/>
    </source>
</evidence>
<evidence type="ECO:0000313" key="9">
    <source>
        <dbReference type="EMBL" id="TBU08730.1"/>
    </source>
</evidence>
<evidence type="ECO:0000313" key="8">
    <source>
        <dbReference type="EMBL" id="TBU01273.1"/>
    </source>
</evidence>
<keyword evidence="2" id="KW-0519">Myristate</keyword>
<dbReference type="Proteomes" id="UP000293045">
    <property type="component" value="Unassembled WGS sequence"/>
</dbReference>
<dbReference type="SMART" id="SM00054">
    <property type="entry name" value="EFh"/>
    <property type="match status" value="1"/>
</dbReference>
<dbReference type="InterPro" id="IPR002048">
    <property type="entry name" value="EF_hand_dom"/>
</dbReference>
<keyword evidence="6" id="KW-0449">Lipoprotein</keyword>
<dbReference type="PRINTS" id="PR00450">
    <property type="entry name" value="RECOVERIN"/>
</dbReference>